<dbReference type="RefSeq" id="WP_122223807.1">
    <property type="nucleotide sequence ID" value="NZ_RBQB01000311.1"/>
</dbReference>
<keyword evidence="1" id="KW-0472">Membrane</keyword>
<keyword evidence="1" id="KW-0812">Transmembrane</keyword>
<dbReference type="NCBIfam" id="NF041882">
    <property type="entry name" value="PA3371_fam"/>
    <property type="match status" value="1"/>
</dbReference>
<evidence type="ECO:0000313" key="3">
    <source>
        <dbReference type="Proteomes" id="UP000279372"/>
    </source>
</evidence>
<accession>A0A3M3YGM5</accession>
<dbReference type="InterPro" id="IPR049711">
    <property type="entry name" value="PA3371-like"/>
</dbReference>
<reference evidence="2 3" key="1">
    <citation type="submission" date="2018-08" db="EMBL/GenBank/DDBJ databases">
        <title>Recombination of ecologically and evolutionarily significant loci maintains genetic cohesion in the Pseudomonas syringae species complex.</title>
        <authorList>
            <person name="Dillon M."/>
            <person name="Thakur S."/>
            <person name="Almeida R.N.D."/>
            <person name="Weir B.S."/>
            <person name="Guttman D.S."/>
        </authorList>
    </citation>
    <scope>NUCLEOTIDE SEQUENCE [LARGE SCALE GENOMIC DNA]</scope>
    <source>
        <strain evidence="2 3">ICMP 8902</strain>
    </source>
</reference>
<sequence>MSKTALSFLVLAIMALVVDLLLPPQAQVVSVVATIVAGLFAGLFVIALFVGRRFKFDPVLR</sequence>
<proteinExistence type="predicted"/>
<dbReference type="Proteomes" id="UP000279372">
    <property type="component" value="Unassembled WGS sequence"/>
</dbReference>
<organism evidence="2 3">
    <name type="scientific">Pseudomonas syringae pv. philadelphi</name>
    <dbReference type="NCBI Taxonomy" id="251706"/>
    <lineage>
        <taxon>Bacteria</taxon>
        <taxon>Pseudomonadati</taxon>
        <taxon>Pseudomonadota</taxon>
        <taxon>Gammaproteobacteria</taxon>
        <taxon>Pseudomonadales</taxon>
        <taxon>Pseudomonadaceae</taxon>
        <taxon>Pseudomonas</taxon>
    </lineage>
</organism>
<feature type="transmembrane region" description="Helical" evidence="1">
    <location>
        <begin position="31"/>
        <end position="51"/>
    </location>
</feature>
<protein>
    <submittedName>
        <fullName evidence="2">Uncharacterized protein</fullName>
    </submittedName>
</protein>
<dbReference type="EMBL" id="RBQB01000311">
    <property type="protein sequence ID" value="RMO81608.1"/>
    <property type="molecule type" value="Genomic_DNA"/>
</dbReference>
<dbReference type="AlphaFoldDB" id="A0A3M3YGM5"/>
<comment type="caution">
    <text evidence="2">The sequence shown here is derived from an EMBL/GenBank/DDBJ whole genome shotgun (WGS) entry which is preliminary data.</text>
</comment>
<name>A0A3M3YGM5_9PSED</name>
<evidence type="ECO:0000256" key="1">
    <source>
        <dbReference type="SAM" id="Phobius"/>
    </source>
</evidence>
<keyword evidence="1" id="KW-1133">Transmembrane helix</keyword>
<evidence type="ECO:0000313" key="2">
    <source>
        <dbReference type="EMBL" id="RMO81608.1"/>
    </source>
</evidence>
<gene>
    <name evidence="2" type="ORF">ALQ33_00077</name>
</gene>